<evidence type="ECO:0000259" key="2">
    <source>
        <dbReference type="Pfam" id="PF22688"/>
    </source>
</evidence>
<name>A0ABS7T6J0_9GAMM</name>
<reference evidence="3 4" key="1">
    <citation type="submission" date="2021-09" db="EMBL/GenBank/DDBJ databases">
        <title>Lysobacter sp. 13A isolated from the river sediment.</title>
        <authorList>
            <person name="Liu H."/>
            <person name="Li S."/>
            <person name="Mao S."/>
        </authorList>
    </citation>
    <scope>NUCLEOTIDE SEQUENCE [LARGE SCALE GENOMIC DNA]</scope>
    <source>
        <strain evidence="3 4">13A</strain>
    </source>
</reference>
<dbReference type="NCBIfam" id="TIGR03420">
    <property type="entry name" value="DnaA_homol_Hda"/>
    <property type="match status" value="1"/>
</dbReference>
<dbReference type="Gene3D" id="1.10.8.60">
    <property type="match status" value="1"/>
</dbReference>
<dbReference type="EMBL" id="JAINZW010000003">
    <property type="protein sequence ID" value="MBZ4039468.1"/>
    <property type="molecule type" value="Genomic_DNA"/>
</dbReference>
<evidence type="ECO:0000256" key="1">
    <source>
        <dbReference type="SAM" id="MobiDB-lite"/>
    </source>
</evidence>
<feature type="domain" description="Hda lid" evidence="2">
    <location>
        <begin position="185"/>
        <end position="249"/>
    </location>
</feature>
<dbReference type="InterPro" id="IPR055199">
    <property type="entry name" value="Hda_lid"/>
</dbReference>
<proteinExistence type="predicted"/>
<dbReference type="Proteomes" id="UP001430954">
    <property type="component" value="Unassembled WGS sequence"/>
</dbReference>
<gene>
    <name evidence="3" type="primary">hda</name>
    <name evidence="3" type="ORF">K6753_07960</name>
</gene>
<protein>
    <submittedName>
        <fullName evidence="3">DnaA regulatory inactivator Hda</fullName>
    </submittedName>
</protein>
<keyword evidence="4" id="KW-1185">Reference proteome</keyword>
<dbReference type="InterPro" id="IPR017788">
    <property type="entry name" value="Hda"/>
</dbReference>
<dbReference type="PANTHER" id="PTHR30050">
    <property type="entry name" value="CHROMOSOMAL REPLICATION INITIATOR PROTEIN DNAA"/>
    <property type="match status" value="1"/>
</dbReference>
<dbReference type="InterPro" id="IPR027417">
    <property type="entry name" value="P-loop_NTPase"/>
</dbReference>
<dbReference type="PANTHER" id="PTHR30050:SF5">
    <property type="entry name" value="DNAA REGULATORY INACTIVATOR HDA"/>
    <property type="match status" value="1"/>
</dbReference>
<sequence length="254" mass="26983">MKPQPPASGGAPSATEPASPPSVTAQLPLSLRPPPDQRLETFVAAPEGVLDQLCALAHGTHADWLYLAGPAASGKTHLLLGVCAAAREAGRRAAYLPLAAAAGRLREALDAMEGHDLLALDGVESIIGRRDDEVALFDAHNRARASGTALVYAARQAPDALAPGLPDLHSRLSQCTRIVLEPLDDDGRREVLRTRALRRGWTLEDAALDWLLRRVGRDLAGLTALLDRLDQASLAAQRRVTVPFLRQVLGAVAP</sequence>
<dbReference type="SUPFAM" id="SSF52540">
    <property type="entry name" value="P-loop containing nucleoside triphosphate hydrolases"/>
    <property type="match status" value="1"/>
</dbReference>
<feature type="region of interest" description="Disordered" evidence="1">
    <location>
        <begin position="1"/>
        <end position="36"/>
    </location>
</feature>
<organism evidence="3 4">
    <name type="scientific">Novilysobacter selenitireducens</name>
    <dbReference type="NCBI Taxonomy" id="2872639"/>
    <lineage>
        <taxon>Bacteria</taxon>
        <taxon>Pseudomonadati</taxon>
        <taxon>Pseudomonadota</taxon>
        <taxon>Gammaproteobacteria</taxon>
        <taxon>Lysobacterales</taxon>
        <taxon>Lysobacteraceae</taxon>
        <taxon>Novilysobacter</taxon>
    </lineage>
</organism>
<feature type="compositionally biased region" description="Low complexity" evidence="1">
    <location>
        <begin position="7"/>
        <end position="17"/>
    </location>
</feature>
<dbReference type="Pfam" id="PF22688">
    <property type="entry name" value="Hda_lid"/>
    <property type="match status" value="1"/>
</dbReference>
<dbReference type="Gene3D" id="3.40.50.300">
    <property type="entry name" value="P-loop containing nucleotide triphosphate hydrolases"/>
    <property type="match status" value="1"/>
</dbReference>
<evidence type="ECO:0000313" key="4">
    <source>
        <dbReference type="Proteomes" id="UP001430954"/>
    </source>
</evidence>
<comment type="caution">
    <text evidence="3">The sequence shown here is derived from an EMBL/GenBank/DDBJ whole genome shotgun (WGS) entry which is preliminary data.</text>
</comment>
<accession>A0ABS7T6J0</accession>
<evidence type="ECO:0000313" key="3">
    <source>
        <dbReference type="EMBL" id="MBZ4039468.1"/>
    </source>
</evidence>